<dbReference type="GO" id="GO:0140658">
    <property type="term" value="F:ATP-dependent chromatin remodeler activity"/>
    <property type="evidence" value="ECO:0007669"/>
    <property type="project" value="UniProtKB-ARBA"/>
</dbReference>
<feature type="compositionally biased region" description="Low complexity" evidence="11">
    <location>
        <begin position="147"/>
        <end position="160"/>
    </location>
</feature>
<feature type="domain" description="Helicase C-terminal" evidence="13">
    <location>
        <begin position="1024"/>
        <end position="1179"/>
    </location>
</feature>
<feature type="region of interest" description="Disordered" evidence="11">
    <location>
        <begin position="46"/>
        <end position="234"/>
    </location>
</feature>
<dbReference type="Pfam" id="PF00176">
    <property type="entry name" value="SNF2-rel_dom"/>
    <property type="match status" value="1"/>
</dbReference>
<evidence type="ECO:0000256" key="3">
    <source>
        <dbReference type="ARBA" id="ARBA00012551"/>
    </source>
</evidence>
<dbReference type="EMBL" id="JMSN01000118">
    <property type="protein sequence ID" value="KDN38457.1"/>
    <property type="molecule type" value="Genomic_DNA"/>
</dbReference>
<dbReference type="FunFam" id="3.40.50.10810:FF:000014">
    <property type="entry name" value="SWI/SNF-related matrix-associated actin-dependent regulator of chromatin subfamily A containing DEAD/H box 1"/>
    <property type="match status" value="1"/>
</dbReference>
<dbReference type="GO" id="GO:0016787">
    <property type="term" value="F:hydrolase activity"/>
    <property type="evidence" value="ECO:0007669"/>
    <property type="project" value="UniProtKB-KW"/>
</dbReference>
<keyword evidence="10" id="KW-0539">Nucleus</keyword>
<feature type="region of interest" description="Disordered" evidence="11">
    <location>
        <begin position="912"/>
        <end position="936"/>
    </location>
</feature>
<dbReference type="STRING" id="1037660.A0A066V9P8"/>
<feature type="compositionally biased region" description="Low complexity" evidence="11">
    <location>
        <begin position="584"/>
        <end position="608"/>
    </location>
</feature>
<dbReference type="CDD" id="cd18793">
    <property type="entry name" value="SF2_C_SNF"/>
    <property type="match status" value="1"/>
</dbReference>
<keyword evidence="6" id="KW-0347">Helicase</keyword>
<dbReference type="InterPro" id="IPR038718">
    <property type="entry name" value="SNF2-like_sf"/>
</dbReference>
<protein>
    <recommendedName>
        <fullName evidence="3">DNA helicase</fullName>
        <ecNumber evidence="3">3.6.4.12</ecNumber>
    </recommendedName>
</protein>
<evidence type="ECO:0000256" key="1">
    <source>
        <dbReference type="ARBA" id="ARBA00004123"/>
    </source>
</evidence>
<dbReference type="GeneID" id="25265266"/>
<comment type="similarity">
    <text evidence="2">Belongs to the SNF2/RAD54 helicase family.</text>
</comment>
<dbReference type="InterPro" id="IPR049730">
    <property type="entry name" value="SNF2/RAD54-like_C"/>
</dbReference>
<proteinExistence type="inferred from homology"/>
<sequence>MTPGPGAEGHNAAYKSAGFRSSLAAQIMSGNFKADVVSAGGNRMARSMAAGSTKNANGDASSSLGSDEARNATLAHMINGGSSNMMGGSRSHDRDEDGEHSDVIAPSSRPTKRARRADEEKEVLLQSNEVPQLRLDLDRYKYAPGNRGPASGPSSTGPSARRSRKTSNFNSDDDSMSEGDAPANGGGAPGRKRRFRLGNSAPSIRAMASSDDSQSRPRPQPPSKSPAPQAQKATKAQRLNTLYPGFTLPFVTSLLASHSESVTKTMDALNELVQASPLPAIDTLSADHQKLLMKYMSIFPEIKSDGVQRALENFDWDEERVGEHLDMMCQIRTMGTYAPRVKVQPKPLNSIEEGSNGTTKLESPSHPLSSIESSSRSLVLSSSQQGAYGASSTGARSPAPAVARASLKEERSPAPVFNLNGATQGKPQGSTDADVIVIESSPPQQQQKSRRPVEDDETDLSDAASEAASQDREDMQAAAALKWFNTSDMPALMDTINCSEAQAKMLIIMRPFASVDDVNERLGDKKVKGVTPKLFNNCVELMAGYSEVDEVLERCERIGKKLMSEMSAWNLDGAHTAGSTRENTPSSDAGDGDAATAAGSGATSGPSTKGQGLRVVALTRETARAAGYLERQPENMATSFELKDYQLVGVNWLTMLFSNKLSAILADEMGLGKTVQVIAFLANLKLRDVPGPHLIVVPSSVLENWKREFKAFAPCVRLFSYWGSMKEREALRYDYEDQVQDEGVDVVLTTYDMAAGGGSSGYLDAKFFKKRGFNACVFDEGHLLKNRKSERYQKLMKIPAKWRLLLTGTPLQNNLGELVSLLNFIMPSYFRDADEALKAIFKIKPGQSHKNMLSQQRVIRAKKMMQPFVLRRKKDKVLRDLSNKHEIVEWCDMTPDQERVYKQVWASTKAAVQEGEEQNASKAKSKTGRTLSKKPASSNVLMDLRKAANHPLLFRNIYDEKKIERLAKDYVKEPDHADENLEHVKEDFAINSDAQLSMVANSYPFTRKHVLPDEAWLNAGKIQALQRLIPKIKERGDRLLIFSQFTTVLDILTIALDVMKVSWVGFTGQTRVEDRQILVDQFSNDPSITCFLLSTKAGGLGINLTAANWVVLFDQDFNPQNDKQAMDRCYRMGQKKDVTVVRLISRGTIDQSIWELGTRKLELANRVSDDTAGGEQRGKAAGSAGAGDDDRDSAAEDWEEEADDMVQQQITHSLMAELRDKDAKKELEQLQGASEAKKIAT</sequence>
<dbReference type="AlphaFoldDB" id="A0A066V9P8"/>
<dbReference type="Pfam" id="PF00271">
    <property type="entry name" value="Helicase_C"/>
    <property type="match status" value="1"/>
</dbReference>
<dbReference type="InterPro" id="IPR014001">
    <property type="entry name" value="Helicase_ATP-bd"/>
</dbReference>
<evidence type="ECO:0000256" key="8">
    <source>
        <dbReference type="ARBA" id="ARBA00022853"/>
    </source>
</evidence>
<evidence type="ECO:0000256" key="6">
    <source>
        <dbReference type="ARBA" id="ARBA00022806"/>
    </source>
</evidence>
<keyword evidence="9" id="KW-0238">DNA-binding</keyword>
<dbReference type="Gene3D" id="3.40.50.10810">
    <property type="entry name" value="Tandem AAA-ATPase domain"/>
    <property type="match status" value="1"/>
</dbReference>
<feature type="compositionally biased region" description="Low complexity" evidence="11">
    <location>
        <begin position="79"/>
        <end position="89"/>
    </location>
</feature>
<organism evidence="14 15">
    <name type="scientific">Tilletiaria anomala (strain ATCC 24038 / CBS 436.72 / UBC 951)</name>
    <dbReference type="NCBI Taxonomy" id="1037660"/>
    <lineage>
        <taxon>Eukaryota</taxon>
        <taxon>Fungi</taxon>
        <taxon>Dikarya</taxon>
        <taxon>Basidiomycota</taxon>
        <taxon>Ustilaginomycotina</taxon>
        <taxon>Exobasidiomycetes</taxon>
        <taxon>Georgefischeriales</taxon>
        <taxon>Tilletiariaceae</taxon>
        <taxon>Tilletiaria</taxon>
    </lineage>
</organism>
<dbReference type="Proteomes" id="UP000027361">
    <property type="component" value="Unassembled WGS sequence"/>
</dbReference>
<feature type="compositionally biased region" description="Polar residues" evidence="11">
    <location>
        <begin position="50"/>
        <end position="65"/>
    </location>
</feature>
<feature type="region of interest" description="Disordered" evidence="11">
    <location>
        <begin position="574"/>
        <end position="613"/>
    </location>
</feature>
<accession>A0A066V9P8</accession>
<name>A0A066V9P8_TILAU</name>
<dbReference type="InterPro" id="IPR000330">
    <property type="entry name" value="SNF2_N"/>
</dbReference>
<dbReference type="OrthoDB" id="5857104at2759"/>
<comment type="caution">
    <text evidence="14">The sequence shown here is derived from an EMBL/GenBank/DDBJ whole genome shotgun (WGS) entry which is preliminary data.</text>
</comment>
<dbReference type="PROSITE" id="PS51192">
    <property type="entry name" value="HELICASE_ATP_BIND_1"/>
    <property type="match status" value="1"/>
</dbReference>
<evidence type="ECO:0000256" key="11">
    <source>
        <dbReference type="SAM" id="MobiDB-lite"/>
    </source>
</evidence>
<dbReference type="Gene3D" id="3.40.50.300">
    <property type="entry name" value="P-loop containing nucleotide triphosphate hydrolases"/>
    <property type="match status" value="1"/>
</dbReference>
<keyword evidence="15" id="KW-1185">Reference proteome</keyword>
<evidence type="ECO:0000259" key="13">
    <source>
        <dbReference type="PROSITE" id="PS51194"/>
    </source>
</evidence>
<feature type="region of interest" description="Disordered" evidence="11">
    <location>
        <begin position="345"/>
        <end position="474"/>
    </location>
</feature>
<evidence type="ECO:0000313" key="15">
    <source>
        <dbReference type="Proteomes" id="UP000027361"/>
    </source>
</evidence>
<gene>
    <name evidence="14" type="ORF">K437DRAFT_259406</name>
</gene>
<comment type="subcellular location">
    <subcellularLocation>
        <location evidence="1">Nucleus</location>
    </subcellularLocation>
</comment>
<dbReference type="SMART" id="SM00490">
    <property type="entry name" value="HELICc"/>
    <property type="match status" value="1"/>
</dbReference>
<dbReference type="GO" id="GO:0005634">
    <property type="term" value="C:nucleus"/>
    <property type="evidence" value="ECO:0007669"/>
    <property type="project" value="UniProtKB-SubCell"/>
</dbReference>
<evidence type="ECO:0000256" key="10">
    <source>
        <dbReference type="ARBA" id="ARBA00023242"/>
    </source>
</evidence>
<dbReference type="FunCoup" id="A0A066V9P8">
    <property type="interactions" value="804"/>
</dbReference>
<evidence type="ECO:0000313" key="14">
    <source>
        <dbReference type="EMBL" id="KDN38457.1"/>
    </source>
</evidence>
<dbReference type="InterPro" id="IPR001650">
    <property type="entry name" value="Helicase_C-like"/>
</dbReference>
<keyword evidence="7" id="KW-0067">ATP-binding</keyword>
<keyword evidence="5" id="KW-0378">Hydrolase</keyword>
<feature type="compositionally biased region" description="Polar residues" evidence="11">
    <location>
        <begin position="420"/>
        <end position="431"/>
    </location>
</feature>
<evidence type="ECO:0000256" key="5">
    <source>
        <dbReference type="ARBA" id="ARBA00022801"/>
    </source>
</evidence>
<feature type="compositionally biased region" description="Acidic residues" evidence="11">
    <location>
        <begin position="1187"/>
        <end position="1204"/>
    </location>
</feature>
<feature type="domain" description="Helicase ATP-binding" evidence="12">
    <location>
        <begin position="654"/>
        <end position="828"/>
    </location>
</feature>
<feature type="region of interest" description="Disordered" evidence="11">
    <location>
        <begin position="1167"/>
        <end position="1208"/>
    </location>
</feature>
<feature type="compositionally biased region" description="Low complexity" evidence="11">
    <location>
        <begin position="361"/>
        <end position="405"/>
    </location>
</feature>
<dbReference type="SMART" id="SM00487">
    <property type="entry name" value="DEXDc"/>
    <property type="match status" value="1"/>
</dbReference>
<dbReference type="InterPro" id="IPR027417">
    <property type="entry name" value="P-loop_NTPase"/>
</dbReference>
<reference evidence="14 15" key="1">
    <citation type="submission" date="2014-05" db="EMBL/GenBank/DDBJ databases">
        <title>Draft genome sequence of a rare smut relative, Tilletiaria anomala UBC 951.</title>
        <authorList>
            <consortium name="DOE Joint Genome Institute"/>
            <person name="Toome M."/>
            <person name="Kuo A."/>
            <person name="Henrissat B."/>
            <person name="Lipzen A."/>
            <person name="Tritt A."/>
            <person name="Yoshinaga Y."/>
            <person name="Zane M."/>
            <person name="Barry K."/>
            <person name="Grigoriev I.V."/>
            <person name="Spatafora J.W."/>
            <person name="Aimea M.C."/>
        </authorList>
    </citation>
    <scope>NUCLEOTIDE SEQUENCE [LARGE SCALE GENOMIC DNA]</scope>
    <source>
        <strain evidence="14 15">UBC 951</strain>
    </source>
</reference>
<evidence type="ECO:0000259" key="12">
    <source>
        <dbReference type="PROSITE" id="PS51192"/>
    </source>
</evidence>
<dbReference type="PANTHER" id="PTHR10799">
    <property type="entry name" value="SNF2/RAD54 HELICASE FAMILY"/>
    <property type="match status" value="1"/>
</dbReference>
<evidence type="ECO:0000256" key="7">
    <source>
        <dbReference type="ARBA" id="ARBA00022840"/>
    </source>
</evidence>
<dbReference type="GO" id="GO:0003677">
    <property type="term" value="F:DNA binding"/>
    <property type="evidence" value="ECO:0007669"/>
    <property type="project" value="UniProtKB-KW"/>
</dbReference>
<dbReference type="RefSeq" id="XP_013240722.1">
    <property type="nucleotide sequence ID" value="XM_013385268.1"/>
</dbReference>
<dbReference type="GO" id="GO:0005524">
    <property type="term" value="F:ATP binding"/>
    <property type="evidence" value="ECO:0007669"/>
    <property type="project" value="UniProtKB-KW"/>
</dbReference>
<evidence type="ECO:0000256" key="4">
    <source>
        <dbReference type="ARBA" id="ARBA00022741"/>
    </source>
</evidence>
<evidence type="ECO:0000256" key="2">
    <source>
        <dbReference type="ARBA" id="ARBA00007025"/>
    </source>
</evidence>
<dbReference type="GO" id="GO:0005694">
    <property type="term" value="C:chromosome"/>
    <property type="evidence" value="ECO:0007669"/>
    <property type="project" value="UniProtKB-ARBA"/>
</dbReference>
<keyword evidence="4" id="KW-0547">Nucleotide-binding</keyword>
<dbReference type="HOGENOM" id="CLU_000315_16_3_1"/>
<feature type="compositionally biased region" description="Basic and acidic residues" evidence="11">
    <location>
        <begin position="90"/>
        <end position="102"/>
    </location>
</feature>
<dbReference type="InParanoid" id="A0A066V9P8"/>
<evidence type="ECO:0000256" key="9">
    <source>
        <dbReference type="ARBA" id="ARBA00023125"/>
    </source>
</evidence>
<dbReference type="PROSITE" id="PS51194">
    <property type="entry name" value="HELICASE_CTER"/>
    <property type="match status" value="1"/>
</dbReference>
<dbReference type="EC" id="3.6.4.12" evidence="3"/>
<dbReference type="SUPFAM" id="SSF52540">
    <property type="entry name" value="P-loop containing nucleoside triphosphate hydrolases"/>
    <property type="match status" value="2"/>
</dbReference>
<dbReference type="GO" id="GO:0003678">
    <property type="term" value="F:DNA helicase activity"/>
    <property type="evidence" value="ECO:0007669"/>
    <property type="project" value="UniProtKB-EC"/>
</dbReference>
<keyword evidence="8" id="KW-0156">Chromatin regulator</keyword>